<dbReference type="PANTHER" id="PTHR24271">
    <property type="entry name" value="KALLIKREIN-RELATED"/>
    <property type="match status" value="1"/>
</dbReference>
<dbReference type="PROSITE" id="PS00134">
    <property type="entry name" value="TRYPSIN_HIS"/>
    <property type="match status" value="1"/>
</dbReference>
<dbReference type="Ensembl" id="ENSSDUT00000006247.1">
    <property type="protein sequence ID" value="ENSSDUP00000006123.1"/>
    <property type="gene ID" value="ENSSDUG00000004524.1"/>
</dbReference>
<dbReference type="SMART" id="SM00020">
    <property type="entry name" value="Tryp_SPc"/>
    <property type="match status" value="1"/>
</dbReference>
<dbReference type="Proteomes" id="UP000261420">
    <property type="component" value="Unplaced"/>
</dbReference>
<sequence length="256" mass="28942">MMHVLHKCLFFHVVTWLRQNALGIEIINGRKSKEKSMLYMASVQNNRVHICGGFLVSEDFVMTAAHCDDLKPTSVVLGTHNLKKVKNDMRYDVKRCKHPSYVNKCILYLQLSRRAHLSKKVPIKPIQLPTQQKRLKENKKCRVAGWGFTRTGGKVVDELQVVDVPIINLKQCEKKWHNILPAGVICAGGYGTNKGFCPFIGDSGGPLVCNGKLAVGVVSFNKQMNCDYPDVPNVYTDISKFLPWIKDTLKKKQCEK</sequence>
<evidence type="ECO:0000313" key="8">
    <source>
        <dbReference type="Ensembl" id="ENSSDUP00000006123.1"/>
    </source>
</evidence>
<organism evidence="8 9">
    <name type="scientific">Seriola dumerili</name>
    <name type="common">Greater amberjack</name>
    <name type="synonym">Caranx dumerili</name>
    <dbReference type="NCBI Taxonomy" id="41447"/>
    <lineage>
        <taxon>Eukaryota</taxon>
        <taxon>Metazoa</taxon>
        <taxon>Chordata</taxon>
        <taxon>Craniata</taxon>
        <taxon>Vertebrata</taxon>
        <taxon>Euteleostomi</taxon>
        <taxon>Actinopterygii</taxon>
        <taxon>Neopterygii</taxon>
        <taxon>Teleostei</taxon>
        <taxon>Neoteleostei</taxon>
        <taxon>Acanthomorphata</taxon>
        <taxon>Carangaria</taxon>
        <taxon>Carangiformes</taxon>
        <taxon>Carangidae</taxon>
        <taxon>Seriola</taxon>
    </lineage>
</organism>
<keyword evidence="3 5" id="KW-0720">Serine protease</keyword>
<accession>A0A3B4TJB3</accession>
<dbReference type="InterPro" id="IPR001314">
    <property type="entry name" value="Peptidase_S1A"/>
</dbReference>
<dbReference type="InterPro" id="IPR009003">
    <property type="entry name" value="Peptidase_S1_PA"/>
</dbReference>
<dbReference type="InterPro" id="IPR001254">
    <property type="entry name" value="Trypsin_dom"/>
</dbReference>
<dbReference type="InterPro" id="IPR043504">
    <property type="entry name" value="Peptidase_S1_PA_chymotrypsin"/>
</dbReference>
<dbReference type="FunFam" id="2.40.10.10:FF:000036">
    <property type="entry name" value="Trypsin beta"/>
    <property type="match status" value="1"/>
</dbReference>
<proteinExistence type="predicted"/>
<protein>
    <submittedName>
        <fullName evidence="8">Mast cell protease 1A-like</fullName>
    </submittedName>
</protein>
<keyword evidence="4" id="KW-1015">Disulfide bond</keyword>
<dbReference type="GO" id="GO:0006508">
    <property type="term" value="P:proteolysis"/>
    <property type="evidence" value="ECO:0007669"/>
    <property type="project" value="UniProtKB-KW"/>
</dbReference>
<reference evidence="8" key="2">
    <citation type="submission" date="2025-09" db="UniProtKB">
        <authorList>
            <consortium name="Ensembl"/>
        </authorList>
    </citation>
    <scope>IDENTIFICATION</scope>
</reference>
<dbReference type="AlphaFoldDB" id="A0A3B4TJB3"/>
<dbReference type="OMA" id="NICMVAG"/>
<evidence type="ECO:0000256" key="6">
    <source>
        <dbReference type="SAM" id="SignalP"/>
    </source>
</evidence>
<evidence type="ECO:0000259" key="7">
    <source>
        <dbReference type="PROSITE" id="PS50240"/>
    </source>
</evidence>
<evidence type="ECO:0000256" key="4">
    <source>
        <dbReference type="ARBA" id="ARBA00023157"/>
    </source>
</evidence>
<dbReference type="CDD" id="cd00190">
    <property type="entry name" value="Tryp_SPc"/>
    <property type="match status" value="1"/>
</dbReference>
<evidence type="ECO:0000256" key="5">
    <source>
        <dbReference type="RuleBase" id="RU363034"/>
    </source>
</evidence>
<dbReference type="PANTHER" id="PTHR24271:SF87">
    <property type="entry name" value="ARGININE ESTERASE-LIKE-RELATED"/>
    <property type="match status" value="1"/>
</dbReference>
<dbReference type="SUPFAM" id="SSF50494">
    <property type="entry name" value="Trypsin-like serine proteases"/>
    <property type="match status" value="1"/>
</dbReference>
<evidence type="ECO:0000256" key="1">
    <source>
        <dbReference type="ARBA" id="ARBA00022670"/>
    </source>
</evidence>
<feature type="domain" description="Peptidase S1" evidence="7">
    <location>
        <begin position="26"/>
        <end position="250"/>
    </location>
</feature>
<keyword evidence="9" id="KW-1185">Reference proteome</keyword>
<evidence type="ECO:0000256" key="2">
    <source>
        <dbReference type="ARBA" id="ARBA00022801"/>
    </source>
</evidence>
<dbReference type="STRING" id="41447.ENSSDUP00000006123"/>
<reference evidence="8" key="1">
    <citation type="submission" date="2025-08" db="UniProtKB">
        <authorList>
            <consortium name="Ensembl"/>
        </authorList>
    </citation>
    <scope>IDENTIFICATION</scope>
</reference>
<dbReference type="PROSITE" id="PS00135">
    <property type="entry name" value="TRYPSIN_SER"/>
    <property type="match status" value="1"/>
</dbReference>
<dbReference type="GO" id="GO:0004252">
    <property type="term" value="F:serine-type endopeptidase activity"/>
    <property type="evidence" value="ECO:0007669"/>
    <property type="project" value="InterPro"/>
</dbReference>
<feature type="signal peptide" evidence="6">
    <location>
        <begin position="1"/>
        <end position="23"/>
    </location>
</feature>
<dbReference type="Gene3D" id="2.40.10.10">
    <property type="entry name" value="Trypsin-like serine proteases"/>
    <property type="match status" value="2"/>
</dbReference>
<keyword evidence="2 5" id="KW-0378">Hydrolase</keyword>
<dbReference type="InterPro" id="IPR033116">
    <property type="entry name" value="TRYPSIN_SER"/>
</dbReference>
<keyword evidence="1 5" id="KW-0645">Protease</keyword>
<evidence type="ECO:0000256" key="3">
    <source>
        <dbReference type="ARBA" id="ARBA00022825"/>
    </source>
</evidence>
<dbReference type="InterPro" id="IPR018114">
    <property type="entry name" value="TRYPSIN_HIS"/>
</dbReference>
<name>A0A3B4TJB3_SERDU</name>
<evidence type="ECO:0000313" key="9">
    <source>
        <dbReference type="Proteomes" id="UP000261420"/>
    </source>
</evidence>
<dbReference type="Pfam" id="PF00089">
    <property type="entry name" value="Trypsin"/>
    <property type="match status" value="1"/>
</dbReference>
<dbReference type="PROSITE" id="PS50240">
    <property type="entry name" value="TRYPSIN_DOM"/>
    <property type="match status" value="1"/>
</dbReference>
<dbReference type="PRINTS" id="PR00722">
    <property type="entry name" value="CHYMOTRYPSIN"/>
</dbReference>
<feature type="chain" id="PRO_5017195919" evidence="6">
    <location>
        <begin position="24"/>
        <end position="256"/>
    </location>
</feature>
<dbReference type="GeneTree" id="ENSGT00910000144271"/>
<keyword evidence="6" id="KW-0732">Signal</keyword>